<evidence type="ECO:0000313" key="2">
    <source>
        <dbReference type="Proteomes" id="UP000805193"/>
    </source>
</evidence>
<accession>A0AC60QFX8</accession>
<comment type="caution">
    <text evidence="1">The sequence shown here is derived from an EMBL/GenBank/DDBJ whole genome shotgun (WGS) entry which is preliminary data.</text>
</comment>
<proteinExistence type="predicted"/>
<gene>
    <name evidence="1" type="ORF">HPB47_020976</name>
</gene>
<reference evidence="1 2" key="1">
    <citation type="journal article" date="2020" name="Cell">
        <title>Large-Scale Comparative Analyses of Tick Genomes Elucidate Their Genetic Diversity and Vector Capacities.</title>
        <authorList>
            <consortium name="Tick Genome and Microbiome Consortium (TIGMIC)"/>
            <person name="Jia N."/>
            <person name="Wang J."/>
            <person name="Shi W."/>
            <person name="Du L."/>
            <person name="Sun Y."/>
            <person name="Zhan W."/>
            <person name="Jiang J.F."/>
            <person name="Wang Q."/>
            <person name="Zhang B."/>
            <person name="Ji P."/>
            <person name="Bell-Sakyi L."/>
            <person name="Cui X.M."/>
            <person name="Yuan T.T."/>
            <person name="Jiang B.G."/>
            <person name="Yang W.F."/>
            <person name="Lam T.T."/>
            <person name="Chang Q.C."/>
            <person name="Ding S.J."/>
            <person name="Wang X.J."/>
            <person name="Zhu J.G."/>
            <person name="Ruan X.D."/>
            <person name="Zhao L."/>
            <person name="Wei J.T."/>
            <person name="Ye R.Z."/>
            <person name="Que T.C."/>
            <person name="Du C.H."/>
            <person name="Zhou Y.H."/>
            <person name="Cheng J.X."/>
            <person name="Dai P.F."/>
            <person name="Guo W.B."/>
            <person name="Han X.H."/>
            <person name="Huang E.J."/>
            <person name="Li L.F."/>
            <person name="Wei W."/>
            <person name="Gao Y.C."/>
            <person name="Liu J.Z."/>
            <person name="Shao H.Z."/>
            <person name="Wang X."/>
            <person name="Wang C.C."/>
            <person name="Yang T.C."/>
            <person name="Huo Q.B."/>
            <person name="Li W."/>
            <person name="Chen H.Y."/>
            <person name="Chen S.E."/>
            <person name="Zhou L.G."/>
            <person name="Ni X.B."/>
            <person name="Tian J.H."/>
            <person name="Sheng Y."/>
            <person name="Liu T."/>
            <person name="Pan Y.S."/>
            <person name="Xia L.Y."/>
            <person name="Li J."/>
            <person name="Zhao F."/>
            <person name="Cao W.C."/>
        </authorList>
    </citation>
    <scope>NUCLEOTIDE SEQUENCE [LARGE SCALE GENOMIC DNA]</scope>
    <source>
        <strain evidence="1">Iper-2018</strain>
    </source>
</reference>
<name>A0AC60QFX8_IXOPE</name>
<sequence>MPLSPSGAHEPTRTHTRPVDVRDALRLVSGKPQQADDSPGQIVTRFCSVETRKKVAEGSILNSPSGARETSKGRWYNRWPEEHPGLKKKMKGQRSAYLFLLTCAALTAVVHADDDGEGPVVHTTTGCVRGFRQLLNGKTVNSFTGIRYGKAPVGALRFREPQPAEPWTGVADATRPAPACTQVNIDPWSIAQVLFANAGSFQKPSADSDEEWEPSSEDSPHFPTGIPVYRTSPMLWV</sequence>
<keyword evidence="2" id="KW-1185">Reference proteome</keyword>
<protein>
    <submittedName>
        <fullName evidence="1">Uncharacterized protein</fullName>
    </submittedName>
</protein>
<dbReference type="EMBL" id="JABSTQ010009163">
    <property type="protein sequence ID" value="KAG0432286.1"/>
    <property type="molecule type" value="Genomic_DNA"/>
</dbReference>
<dbReference type="Proteomes" id="UP000805193">
    <property type="component" value="Unassembled WGS sequence"/>
</dbReference>
<evidence type="ECO:0000313" key="1">
    <source>
        <dbReference type="EMBL" id="KAG0432286.1"/>
    </source>
</evidence>
<organism evidence="1 2">
    <name type="scientific">Ixodes persulcatus</name>
    <name type="common">Taiga tick</name>
    <dbReference type="NCBI Taxonomy" id="34615"/>
    <lineage>
        <taxon>Eukaryota</taxon>
        <taxon>Metazoa</taxon>
        <taxon>Ecdysozoa</taxon>
        <taxon>Arthropoda</taxon>
        <taxon>Chelicerata</taxon>
        <taxon>Arachnida</taxon>
        <taxon>Acari</taxon>
        <taxon>Parasitiformes</taxon>
        <taxon>Ixodida</taxon>
        <taxon>Ixodoidea</taxon>
        <taxon>Ixodidae</taxon>
        <taxon>Ixodinae</taxon>
        <taxon>Ixodes</taxon>
    </lineage>
</organism>